<protein>
    <recommendedName>
        <fullName evidence="1">SpoVR protein-like N-terminal domain-containing protein</fullName>
    </recommendedName>
</protein>
<evidence type="ECO:0000259" key="1">
    <source>
        <dbReference type="Pfam" id="PF04293"/>
    </source>
</evidence>
<sequence length="230" mass="27046">MTELKRLRKIEEFVLERLKAYGLNTVLQKFDIISEDRMLALIARRLPNNFSFWQTGRDYERFRTRFEHGFGHGILEVVFNLDPSRAFILNTVPFASKVLTVCHVYGHNHFFSNNAYFRHTRRNMLSSASAARERFLEYEKRFGINKVEEILNAAKAFEVNVDPDLGRLPETQEHMRKRLLVAIVEIPENDQTLKPLSKKMKKEQADLKEELESGKLVFAERDILLFILEN</sequence>
<name>A0A1F8F894_9BACT</name>
<dbReference type="PANTHER" id="PTHR30029:SF2">
    <property type="entry name" value="STAGE V SPORULATION PROTEIN R"/>
    <property type="match status" value="1"/>
</dbReference>
<reference evidence="2 3" key="1">
    <citation type="journal article" date="2016" name="Nat. Commun.">
        <title>Thousands of microbial genomes shed light on interconnected biogeochemical processes in an aquifer system.</title>
        <authorList>
            <person name="Anantharaman K."/>
            <person name="Brown C.T."/>
            <person name="Hug L.A."/>
            <person name="Sharon I."/>
            <person name="Castelle C.J."/>
            <person name="Probst A.J."/>
            <person name="Thomas B.C."/>
            <person name="Singh A."/>
            <person name="Wilkins M.J."/>
            <person name="Karaoz U."/>
            <person name="Brodie E.L."/>
            <person name="Williams K.H."/>
            <person name="Hubbard S.S."/>
            <person name="Banfield J.F."/>
        </authorList>
    </citation>
    <scope>NUCLEOTIDE SEQUENCE [LARGE SCALE GENOMIC DNA]</scope>
</reference>
<evidence type="ECO:0000313" key="2">
    <source>
        <dbReference type="EMBL" id="OGN09355.1"/>
    </source>
</evidence>
<dbReference type="InterPro" id="IPR007390">
    <property type="entry name" value="Spore_V_R"/>
</dbReference>
<organism evidence="2 3">
    <name type="scientific">Candidatus Yanofskybacteria bacterium RIFCSPHIGHO2_02_FULL_41_11</name>
    <dbReference type="NCBI Taxonomy" id="1802675"/>
    <lineage>
        <taxon>Bacteria</taxon>
        <taxon>Candidatus Yanofskyibacteriota</taxon>
    </lineage>
</organism>
<evidence type="ECO:0000313" key="3">
    <source>
        <dbReference type="Proteomes" id="UP000177167"/>
    </source>
</evidence>
<accession>A0A1F8F894</accession>
<dbReference type="Proteomes" id="UP000177167">
    <property type="component" value="Unassembled WGS sequence"/>
</dbReference>
<gene>
    <name evidence="2" type="ORF">A3J46_04845</name>
</gene>
<dbReference type="InterPro" id="IPR056174">
    <property type="entry name" value="SpoVR_N"/>
</dbReference>
<dbReference type="EMBL" id="MGJP01000037">
    <property type="protein sequence ID" value="OGN09355.1"/>
    <property type="molecule type" value="Genomic_DNA"/>
</dbReference>
<dbReference type="PANTHER" id="PTHR30029">
    <property type="entry name" value="STAGE V SPORULATION PROTEIN R"/>
    <property type="match status" value="1"/>
</dbReference>
<dbReference type="Pfam" id="PF04293">
    <property type="entry name" value="SpoVR"/>
    <property type="match status" value="1"/>
</dbReference>
<dbReference type="AlphaFoldDB" id="A0A1F8F894"/>
<feature type="domain" description="SpoVR protein-like N-terminal" evidence="1">
    <location>
        <begin position="3"/>
        <end position="230"/>
    </location>
</feature>
<proteinExistence type="predicted"/>
<comment type="caution">
    <text evidence="2">The sequence shown here is derived from an EMBL/GenBank/DDBJ whole genome shotgun (WGS) entry which is preliminary data.</text>
</comment>